<evidence type="ECO:0000256" key="4">
    <source>
        <dbReference type="ARBA" id="ARBA00023136"/>
    </source>
</evidence>
<dbReference type="RefSeq" id="WP_345366061.1">
    <property type="nucleotide sequence ID" value="NZ_BAABII010000016.1"/>
</dbReference>
<reference evidence="7 8" key="1">
    <citation type="submission" date="2024-08" db="EMBL/GenBank/DDBJ databases">
        <title>Genome mining of Saccharopolyspora cebuensis PGLac3 from Nigerian medicinal plant.</title>
        <authorList>
            <person name="Ezeobiora C.E."/>
            <person name="Igbokwe N.H."/>
            <person name="Amin D.H."/>
            <person name="Mendie U.E."/>
        </authorList>
    </citation>
    <scope>NUCLEOTIDE SEQUENCE [LARGE SCALE GENOMIC DNA]</scope>
    <source>
        <strain evidence="7 8">PGLac3</strain>
    </source>
</reference>
<dbReference type="Pfam" id="PF07690">
    <property type="entry name" value="MFS_1"/>
    <property type="match status" value="1"/>
</dbReference>
<dbReference type="PROSITE" id="PS50850">
    <property type="entry name" value="MFS"/>
    <property type="match status" value="1"/>
</dbReference>
<dbReference type="InterPro" id="IPR020846">
    <property type="entry name" value="MFS_dom"/>
</dbReference>
<keyword evidence="3 5" id="KW-1133">Transmembrane helix</keyword>
<dbReference type="PANTHER" id="PTHR23514">
    <property type="entry name" value="BYPASS OF STOP CODON PROTEIN 6"/>
    <property type="match status" value="1"/>
</dbReference>
<evidence type="ECO:0000313" key="8">
    <source>
        <dbReference type="Proteomes" id="UP001564626"/>
    </source>
</evidence>
<feature type="transmembrane region" description="Helical" evidence="5">
    <location>
        <begin position="249"/>
        <end position="269"/>
    </location>
</feature>
<name>A0ABV4C9V7_9PSEU</name>
<comment type="subcellular location">
    <subcellularLocation>
        <location evidence="1">Cell membrane</location>
        <topology evidence="1">Multi-pass membrane protein</topology>
    </subcellularLocation>
</comment>
<keyword evidence="8" id="KW-1185">Reference proteome</keyword>
<gene>
    <name evidence="7" type="ORF">AB8O55_00620</name>
</gene>
<feature type="transmembrane region" description="Helical" evidence="5">
    <location>
        <begin position="281"/>
        <end position="300"/>
    </location>
</feature>
<feature type="transmembrane region" description="Helical" evidence="5">
    <location>
        <begin position="365"/>
        <end position="385"/>
    </location>
</feature>
<feature type="domain" description="Major facilitator superfamily (MFS) profile" evidence="6">
    <location>
        <begin position="212"/>
        <end position="393"/>
    </location>
</feature>
<dbReference type="InterPro" id="IPR051788">
    <property type="entry name" value="MFS_Transporter"/>
</dbReference>
<comment type="caution">
    <text evidence="7">The sequence shown here is derived from an EMBL/GenBank/DDBJ whole genome shotgun (WGS) entry which is preliminary data.</text>
</comment>
<keyword evidence="4 5" id="KW-0472">Membrane</keyword>
<evidence type="ECO:0000256" key="5">
    <source>
        <dbReference type="SAM" id="Phobius"/>
    </source>
</evidence>
<feature type="transmembrane region" description="Helical" evidence="5">
    <location>
        <begin position="43"/>
        <end position="66"/>
    </location>
</feature>
<evidence type="ECO:0000256" key="1">
    <source>
        <dbReference type="ARBA" id="ARBA00004651"/>
    </source>
</evidence>
<feature type="transmembrane region" description="Helical" evidence="5">
    <location>
        <begin position="334"/>
        <end position="353"/>
    </location>
</feature>
<keyword evidence="2 5" id="KW-0812">Transmembrane</keyword>
<accession>A0ABV4C9V7</accession>
<feature type="transmembrane region" description="Helical" evidence="5">
    <location>
        <begin position="141"/>
        <end position="162"/>
    </location>
</feature>
<feature type="transmembrane region" description="Helical" evidence="5">
    <location>
        <begin position="78"/>
        <end position="96"/>
    </location>
</feature>
<feature type="transmembrane region" description="Helical" evidence="5">
    <location>
        <begin position="102"/>
        <end position="120"/>
    </location>
</feature>
<feature type="transmembrane region" description="Helical" evidence="5">
    <location>
        <begin position="206"/>
        <end position="229"/>
    </location>
</feature>
<sequence>MSETTVVAPARARGAVSALFLLNGATFASMVPRYPEVKAGLELSGTAFGAAVAAAPVGSILAGLVTGALLRRWRSGQLAVWGSALLAADVVLVGVAGQWWALAGVLLLCGMLDAVVDVSMNAHGLRVQRRYGRSIVNSFHALWSIGAIVGGLLGSLAAGLAVPVAVHLAITGAATAGAALVARRFLLPGPDDAERSESARPAGRRLLPGPAALRPLVLLGLLCASAALIEDTAASWGAVYLRGDLGAAPALAGLVFVALQSTQAVGRLFGDRLVNRFGARAVARSGAVLVVVGVGGALLWPSVPGTVLGFALAGFGVATVIPAGFNAADDVPGLSAGVGLTAVGWVYRVGLLAGPPVVGVLADAAGLRFGLLVVPAVAVLMLLLAGRLPARRT</sequence>
<evidence type="ECO:0000256" key="2">
    <source>
        <dbReference type="ARBA" id="ARBA00022692"/>
    </source>
</evidence>
<evidence type="ECO:0000259" key="6">
    <source>
        <dbReference type="PROSITE" id="PS50850"/>
    </source>
</evidence>
<dbReference type="Gene3D" id="1.20.1250.20">
    <property type="entry name" value="MFS general substrate transporter like domains"/>
    <property type="match status" value="2"/>
</dbReference>
<dbReference type="Proteomes" id="UP001564626">
    <property type="component" value="Unassembled WGS sequence"/>
</dbReference>
<dbReference type="SUPFAM" id="SSF103473">
    <property type="entry name" value="MFS general substrate transporter"/>
    <property type="match status" value="1"/>
</dbReference>
<evidence type="ECO:0000256" key="3">
    <source>
        <dbReference type="ARBA" id="ARBA00022989"/>
    </source>
</evidence>
<protein>
    <submittedName>
        <fullName evidence="7">MFS transporter</fullName>
    </submittedName>
</protein>
<proteinExistence type="predicted"/>
<dbReference type="InterPro" id="IPR011701">
    <property type="entry name" value="MFS"/>
</dbReference>
<dbReference type="CDD" id="cd17393">
    <property type="entry name" value="MFS_MosC_like"/>
    <property type="match status" value="1"/>
</dbReference>
<feature type="transmembrane region" description="Helical" evidence="5">
    <location>
        <begin position="12"/>
        <end position="31"/>
    </location>
</feature>
<feature type="transmembrane region" description="Helical" evidence="5">
    <location>
        <begin position="306"/>
        <end position="327"/>
    </location>
</feature>
<dbReference type="PANTHER" id="PTHR23514:SF13">
    <property type="entry name" value="INNER MEMBRANE PROTEIN YBJJ"/>
    <property type="match status" value="1"/>
</dbReference>
<evidence type="ECO:0000313" key="7">
    <source>
        <dbReference type="EMBL" id="MEY8037890.1"/>
    </source>
</evidence>
<dbReference type="EMBL" id="JBGEHV010000001">
    <property type="protein sequence ID" value="MEY8037890.1"/>
    <property type="molecule type" value="Genomic_DNA"/>
</dbReference>
<organism evidence="7 8">
    <name type="scientific">Saccharopolyspora cebuensis</name>
    <dbReference type="NCBI Taxonomy" id="418759"/>
    <lineage>
        <taxon>Bacteria</taxon>
        <taxon>Bacillati</taxon>
        <taxon>Actinomycetota</taxon>
        <taxon>Actinomycetes</taxon>
        <taxon>Pseudonocardiales</taxon>
        <taxon>Pseudonocardiaceae</taxon>
        <taxon>Saccharopolyspora</taxon>
    </lineage>
</organism>
<feature type="transmembrane region" description="Helical" evidence="5">
    <location>
        <begin position="168"/>
        <end position="186"/>
    </location>
</feature>
<dbReference type="InterPro" id="IPR036259">
    <property type="entry name" value="MFS_trans_sf"/>
</dbReference>